<dbReference type="InterPro" id="IPR032312">
    <property type="entry name" value="LacZ_4"/>
</dbReference>
<dbReference type="InterPro" id="IPR023232">
    <property type="entry name" value="Glyco_hydro_2_AS"/>
</dbReference>
<dbReference type="InterPro" id="IPR036156">
    <property type="entry name" value="Beta-gal/glucu_dom_sf"/>
</dbReference>
<dbReference type="Gene3D" id="2.60.40.10">
    <property type="entry name" value="Immunoglobulins"/>
    <property type="match status" value="2"/>
</dbReference>
<comment type="similarity">
    <text evidence="2">Belongs to the glycosyl hydrolase 2 family.</text>
</comment>
<dbReference type="Pfam" id="PF02836">
    <property type="entry name" value="Glyco_hydro_2_C"/>
    <property type="match status" value="1"/>
</dbReference>
<evidence type="ECO:0000259" key="8">
    <source>
        <dbReference type="SMART" id="SM01038"/>
    </source>
</evidence>
<dbReference type="SUPFAM" id="SSF51445">
    <property type="entry name" value="(Trans)glycosidases"/>
    <property type="match status" value="1"/>
</dbReference>
<evidence type="ECO:0000313" key="10">
    <source>
        <dbReference type="Proteomes" id="UP001499967"/>
    </source>
</evidence>
<evidence type="ECO:0000256" key="4">
    <source>
        <dbReference type="ARBA" id="ARBA00013303"/>
    </source>
</evidence>
<evidence type="ECO:0000256" key="5">
    <source>
        <dbReference type="ARBA" id="ARBA00022801"/>
    </source>
</evidence>
<dbReference type="InterPro" id="IPR006103">
    <property type="entry name" value="Glyco_hydro_2_cat"/>
</dbReference>
<evidence type="ECO:0000256" key="6">
    <source>
        <dbReference type="ARBA" id="ARBA00023295"/>
    </source>
</evidence>
<dbReference type="InterPro" id="IPR011013">
    <property type="entry name" value="Gal_mutarotase_sf_dom"/>
</dbReference>
<dbReference type="PRINTS" id="PR00132">
    <property type="entry name" value="GLHYDRLASE2"/>
</dbReference>
<keyword evidence="6" id="KW-0326">Glycosidase</keyword>
<dbReference type="InterPro" id="IPR017853">
    <property type="entry name" value="GH"/>
</dbReference>
<dbReference type="Pfam" id="PF02837">
    <property type="entry name" value="Glyco_hydro_2_N"/>
    <property type="match status" value="1"/>
</dbReference>
<dbReference type="InterPro" id="IPR050347">
    <property type="entry name" value="Bact_Beta-galactosidase"/>
</dbReference>
<evidence type="ECO:0000256" key="3">
    <source>
        <dbReference type="ARBA" id="ARBA00012756"/>
    </source>
</evidence>
<comment type="catalytic activity">
    <reaction evidence="1">
        <text>Hydrolysis of terminal non-reducing beta-D-galactose residues in beta-D-galactosides.</text>
        <dbReference type="EC" id="3.2.1.23"/>
    </reaction>
</comment>
<name>A0ABP3YLD4_9PSEU</name>
<dbReference type="SUPFAM" id="SSF49303">
    <property type="entry name" value="beta-Galactosidase/glucuronidase domain"/>
    <property type="match status" value="2"/>
</dbReference>
<dbReference type="Proteomes" id="UP001499967">
    <property type="component" value="Unassembled WGS sequence"/>
</dbReference>
<dbReference type="Gene3D" id="2.70.98.10">
    <property type="match status" value="1"/>
</dbReference>
<dbReference type="InterPro" id="IPR004199">
    <property type="entry name" value="B-gal_small/dom_5"/>
</dbReference>
<dbReference type="Gene3D" id="2.60.120.260">
    <property type="entry name" value="Galactose-binding domain-like"/>
    <property type="match status" value="1"/>
</dbReference>
<dbReference type="Gene3D" id="3.20.20.80">
    <property type="entry name" value="Glycosidases"/>
    <property type="match status" value="1"/>
</dbReference>
<evidence type="ECO:0000256" key="1">
    <source>
        <dbReference type="ARBA" id="ARBA00001412"/>
    </source>
</evidence>
<dbReference type="SUPFAM" id="SSF49785">
    <property type="entry name" value="Galactose-binding domain-like"/>
    <property type="match status" value="1"/>
</dbReference>
<dbReference type="PROSITE" id="PS00719">
    <property type="entry name" value="GLYCOSYL_HYDROL_F2_1"/>
    <property type="match status" value="1"/>
</dbReference>
<dbReference type="SUPFAM" id="SSF74650">
    <property type="entry name" value="Galactose mutarotase-like"/>
    <property type="match status" value="1"/>
</dbReference>
<reference evidence="10" key="1">
    <citation type="journal article" date="2019" name="Int. J. Syst. Evol. Microbiol.">
        <title>The Global Catalogue of Microorganisms (GCM) 10K type strain sequencing project: providing services to taxonomists for standard genome sequencing and annotation.</title>
        <authorList>
            <consortium name="The Broad Institute Genomics Platform"/>
            <consortium name="The Broad Institute Genome Sequencing Center for Infectious Disease"/>
            <person name="Wu L."/>
            <person name="Ma J."/>
        </authorList>
    </citation>
    <scope>NUCLEOTIDE SEQUENCE [LARGE SCALE GENOMIC DNA]</scope>
    <source>
        <strain evidence="10">JCM 11117</strain>
    </source>
</reference>
<dbReference type="Pfam" id="PF02929">
    <property type="entry name" value="Bgal_small_N"/>
    <property type="match status" value="1"/>
</dbReference>
<comment type="caution">
    <text evidence="9">The sequence shown here is derived from an EMBL/GenBank/DDBJ whole genome shotgun (WGS) entry which is preliminary data.</text>
</comment>
<dbReference type="GO" id="GO:0016787">
    <property type="term" value="F:hydrolase activity"/>
    <property type="evidence" value="ECO:0007669"/>
    <property type="project" value="UniProtKB-KW"/>
</dbReference>
<dbReference type="PANTHER" id="PTHR46323">
    <property type="entry name" value="BETA-GALACTOSIDASE"/>
    <property type="match status" value="1"/>
</dbReference>
<organism evidence="9 10">
    <name type="scientific">Pseudonocardia zijingensis</name>
    <dbReference type="NCBI Taxonomy" id="153376"/>
    <lineage>
        <taxon>Bacteria</taxon>
        <taxon>Bacillati</taxon>
        <taxon>Actinomycetota</taxon>
        <taxon>Actinomycetes</taxon>
        <taxon>Pseudonocardiales</taxon>
        <taxon>Pseudonocardiaceae</taxon>
        <taxon>Pseudonocardia</taxon>
    </lineage>
</organism>
<dbReference type="InterPro" id="IPR023230">
    <property type="entry name" value="Glyco_hydro_2_CS"/>
</dbReference>
<dbReference type="InterPro" id="IPR013783">
    <property type="entry name" value="Ig-like_fold"/>
</dbReference>
<dbReference type="InterPro" id="IPR006104">
    <property type="entry name" value="Glyco_hydro_2_N"/>
</dbReference>
<dbReference type="RefSeq" id="WP_343943955.1">
    <property type="nucleotide sequence ID" value="NZ_BAAAHP010000154.1"/>
</dbReference>
<dbReference type="InterPro" id="IPR014718">
    <property type="entry name" value="GH-type_carb-bd"/>
</dbReference>
<keyword evidence="10" id="KW-1185">Reference proteome</keyword>
<dbReference type="EC" id="3.2.1.23" evidence="3"/>
<evidence type="ECO:0000313" key="9">
    <source>
        <dbReference type="EMBL" id="GAA0895103.1"/>
    </source>
</evidence>
<proteinExistence type="inferred from homology"/>
<evidence type="ECO:0000256" key="2">
    <source>
        <dbReference type="ARBA" id="ARBA00007401"/>
    </source>
</evidence>
<keyword evidence="5 9" id="KW-0378">Hydrolase</keyword>
<protein>
    <recommendedName>
        <fullName evidence="4">Beta-galactosidase</fullName>
        <ecNumber evidence="3">3.2.1.23</ecNumber>
    </recommendedName>
    <alternativeName>
        <fullName evidence="7">Lactase</fullName>
    </alternativeName>
</protein>
<dbReference type="EMBL" id="BAAAHP010000154">
    <property type="protein sequence ID" value="GAA0895103.1"/>
    <property type="molecule type" value="Genomic_DNA"/>
</dbReference>
<sequence>MTSARYVEDPRPDVRVLPPRAAMRSDAPRIDLCGRWRFDLAPRVEAAPAGFADPGFDDSAWAQLPVPAHWQLHGYGAPAYTNTRYPFPIDPPHVPTENPTGSYRRTVAVPEDWAGARIVLRFEGVDSCFAVWVNGHEVGTAQGSRLPSEFDVTEAVRPGADNVVAVRVHQWSAGSYLEDQDMWWLSGIFRDVALLARPAGGVDDVFVHAGYDGGTGTLRVDAPRGARVRVPELGVDVAAGDEVRIEGVQPWSAEVPRLYDLEVVTPGERVDLRVGFRTVRIADGVLTVNGSRVLLRGVNRHEFHPDRGRALTEQDMLDDVLLMKRHNVNAVRTSHYPPHPRFLELCDEYGLYVVDECDLETHGFVHVGWRGNPTDDPAWGDAFEDRMRRMVERDKNHACVIMWSLGNESWAGRNLERMYRYAHDRDPGRPVHYEHCPDGRWSDVYSRMYASHAEVELIGRREEPARGVDPVQDAARRAAPFVLCEYAHAMGNGPGGLTEYQELFEAHPRCQGGFVWEWIDHGIRTRDAQGREFFGYGGDFGEELHDGNFVADGLLFPDRTPSPGLHEFAKVVEPVRIAGIPDGRLRITNLYEVLDLGHLRFSWTVEEEGVEVGSGELAVPAVAPGRSVELDPPAAARGTAETWLTVRADLAAGTPWAPAGHRIAWGQVQLAQRPRVPVVRGTGTPALDRVGGVLTGLAGVAVDGPRLDAWRAPTDNDRIPHDSAADAWRALGLHRLRHRVVEVRDSDGDVVVHTRTAPAALDACFHTTARWTPLDGGGVLLDVSVRPEGEWPGPLPRLGLVWSLPAGLDRVTWFGRGPGEAYPDTHRASRVGRFTSSVDGLQTPYVMPQENGRRAGVRWAELTGTGTGLRIEAMPSGEGDPETFGLTVRRWTSADLDAARHPVDLEPGDRVWLTVDLAHRGVGTASCGPDVLPRHELHAAPARLRLALRPV</sequence>
<dbReference type="InterPro" id="IPR006101">
    <property type="entry name" value="Glyco_hydro_2"/>
</dbReference>
<feature type="domain" description="Beta galactosidase small chain/" evidence="8">
    <location>
        <begin position="678"/>
        <end position="949"/>
    </location>
</feature>
<evidence type="ECO:0000256" key="7">
    <source>
        <dbReference type="ARBA" id="ARBA00032230"/>
    </source>
</evidence>
<dbReference type="InterPro" id="IPR008979">
    <property type="entry name" value="Galactose-bd-like_sf"/>
</dbReference>
<dbReference type="PROSITE" id="PS00608">
    <property type="entry name" value="GLYCOSYL_HYDROL_F2_2"/>
    <property type="match status" value="1"/>
</dbReference>
<gene>
    <name evidence="9" type="ORF">GCM10009559_49640</name>
</gene>
<dbReference type="Pfam" id="PF16353">
    <property type="entry name" value="LacZ_4"/>
    <property type="match status" value="1"/>
</dbReference>
<accession>A0ABP3YLD4</accession>
<dbReference type="PANTHER" id="PTHR46323:SF2">
    <property type="entry name" value="BETA-GALACTOSIDASE"/>
    <property type="match status" value="1"/>
</dbReference>
<dbReference type="SMART" id="SM01038">
    <property type="entry name" value="Bgal_small_N"/>
    <property type="match status" value="1"/>
</dbReference>